<comment type="caution">
    <text evidence="6">The sequence shown here is derived from an EMBL/GenBank/DDBJ whole genome shotgun (WGS) entry which is preliminary data.</text>
</comment>
<dbReference type="InterPro" id="IPR052035">
    <property type="entry name" value="ZnF_BED_domain_contain"/>
</dbReference>
<proteinExistence type="predicted"/>
<feature type="region of interest" description="Disordered" evidence="2">
    <location>
        <begin position="109"/>
        <end position="145"/>
    </location>
</feature>
<feature type="domain" description="HAT C-terminal dimerisation" evidence="4">
    <location>
        <begin position="643"/>
        <end position="728"/>
    </location>
</feature>
<keyword evidence="3" id="KW-0812">Transmembrane</keyword>
<evidence type="ECO:0000256" key="3">
    <source>
        <dbReference type="SAM" id="Phobius"/>
    </source>
</evidence>
<evidence type="ECO:0000313" key="6">
    <source>
        <dbReference type="EMBL" id="KAK9697146.1"/>
    </source>
</evidence>
<dbReference type="InterPro" id="IPR012337">
    <property type="entry name" value="RNaseH-like_sf"/>
</dbReference>
<evidence type="ECO:0000259" key="4">
    <source>
        <dbReference type="Pfam" id="PF05699"/>
    </source>
</evidence>
<name>A0AAW1J2R1_SAPOF</name>
<evidence type="ECO:0000256" key="1">
    <source>
        <dbReference type="ARBA" id="ARBA00023125"/>
    </source>
</evidence>
<dbReference type="PANTHER" id="PTHR46481">
    <property type="entry name" value="ZINC FINGER BED DOMAIN-CONTAINING PROTEIN 4"/>
    <property type="match status" value="1"/>
</dbReference>
<accession>A0AAW1J2R1</accession>
<dbReference type="GO" id="GO:0046983">
    <property type="term" value="F:protein dimerization activity"/>
    <property type="evidence" value="ECO:0007669"/>
    <property type="project" value="InterPro"/>
</dbReference>
<evidence type="ECO:0000313" key="7">
    <source>
        <dbReference type="Proteomes" id="UP001443914"/>
    </source>
</evidence>
<keyword evidence="1" id="KW-0238">DNA-binding</keyword>
<dbReference type="GO" id="GO:0003677">
    <property type="term" value="F:DNA binding"/>
    <property type="evidence" value="ECO:0007669"/>
    <property type="project" value="UniProtKB-KW"/>
</dbReference>
<feature type="transmembrane region" description="Helical" evidence="3">
    <location>
        <begin position="70"/>
        <end position="91"/>
    </location>
</feature>
<protein>
    <submittedName>
        <fullName evidence="6">Uncharacterized protein</fullName>
    </submittedName>
</protein>
<reference evidence="6" key="1">
    <citation type="submission" date="2024-03" db="EMBL/GenBank/DDBJ databases">
        <title>WGS assembly of Saponaria officinalis var. Norfolk2.</title>
        <authorList>
            <person name="Jenkins J."/>
            <person name="Shu S."/>
            <person name="Grimwood J."/>
            <person name="Barry K."/>
            <person name="Goodstein D."/>
            <person name="Schmutz J."/>
            <person name="Leebens-Mack J."/>
            <person name="Osbourn A."/>
        </authorList>
    </citation>
    <scope>NUCLEOTIDE SEQUENCE [LARGE SCALE GENOMIC DNA]</scope>
    <source>
        <strain evidence="6">JIC</strain>
    </source>
</reference>
<gene>
    <name evidence="6" type="ORF">RND81_08G018000</name>
</gene>
<dbReference type="PANTHER" id="PTHR46481:SF11">
    <property type="entry name" value="ZINC FINGER BED DOMAIN-CONTAINING PROTEIN RICESLEEPER 2-LIKE"/>
    <property type="match status" value="1"/>
</dbReference>
<sequence length="739" mass="83678">MEDGLVGGGAGMGIERVTRHGWWMSQKLCPAPAPPTPAPSISAPHNGNSSGSFADNAAVPNPCALHSNLIYLYGCVSLIYLLTFLLCSTFISRENKFWVTMGDENVFSSTRPSGGESGFEASSHPNTIDLESPCETESDPSIIPLTSRHTSEAWKHYKRKRVGDDIKAECNYCQKLFGTQVNPVDKNETLTLAPNEFHQAHGRHDLAEMIILHEYPLSMVEHYGFKKFCKTMQPGFKVPCRNTTKKDIMTRYGVEKGIMSSLLEKTKGKIALTTNMWTSSNQKKGYMAVNVHFIDNSWNFQSRILRFLYVEAPHTKDVLADALCKSIYDWNLDCRISSVTLDNCTTNDALMPILRVKLPKDSLILRGRFLHMRCCGHILNLIVQDGLTVIGESIERVRKSVVFWTSSLLRIATFEKSAKTYAKNCSKKLVLDCKTRWNSTYEMLKVAIMYKNVFDILSGRESDIYKCASLKEDWEQAERICEKLSMFSEAIHDFSGTKYPTANVYFTIVCDIRCALNEWLQSTDPLIKRMTSIMLEKYNKYWSDVNTLLAVAAVLDPRYKMTVVSYYYNEFYVGFEVDFEVEKMKDLLRELVSEYSSKYGKGKVKDSNYFSKPPTSNKVGGNAKLSGFVKYLEVENQGGEKSELKKYLEAQKVPIKPNAPDNFDILTWWKTNGSTYPILQMIARDILGIPASSVAFESAFSTGGRVLSQHRSRLLPSTVKALMCAQNWSWTNIKGMFQF</sequence>
<dbReference type="Proteomes" id="UP001443914">
    <property type="component" value="Unassembled WGS sequence"/>
</dbReference>
<dbReference type="Pfam" id="PF05699">
    <property type="entry name" value="Dimer_Tnp_hAT"/>
    <property type="match status" value="1"/>
</dbReference>
<keyword evidence="7" id="KW-1185">Reference proteome</keyword>
<dbReference type="InterPro" id="IPR025525">
    <property type="entry name" value="hAT-like_transposase_RNase-H"/>
</dbReference>
<evidence type="ECO:0000256" key="2">
    <source>
        <dbReference type="SAM" id="MobiDB-lite"/>
    </source>
</evidence>
<evidence type="ECO:0000259" key="5">
    <source>
        <dbReference type="Pfam" id="PF14372"/>
    </source>
</evidence>
<organism evidence="6 7">
    <name type="scientific">Saponaria officinalis</name>
    <name type="common">Common soapwort</name>
    <name type="synonym">Lychnis saponaria</name>
    <dbReference type="NCBI Taxonomy" id="3572"/>
    <lineage>
        <taxon>Eukaryota</taxon>
        <taxon>Viridiplantae</taxon>
        <taxon>Streptophyta</taxon>
        <taxon>Embryophyta</taxon>
        <taxon>Tracheophyta</taxon>
        <taxon>Spermatophyta</taxon>
        <taxon>Magnoliopsida</taxon>
        <taxon>eudicotyledons</taxon>
        <taxon>Gunneridae</taxon>
        <taxon>Pentapetalae</taxon>
        <taxon>Caryophyllales</taxon>
        <taxon>Caryophyllaceae</taxon>
        <taxon>Caryophylleae</taxon>
        <taxon>Saponaria</taxon>
    </lineage>
</organism>
<dbReference type="AlphaFoldDB" id="A0AAW1J2R1"/>
<keyword evidence="3" id="KW-1133">Transmembrane helix</keyword>
<keyword evidence="3" id="KW-0472">Membrane</keyword>
<dbReference type="Pfam" id="PF14372">
    <property type="entry name" value="hAT-like_RNase-H"/>
    <property type="match status" value="1"/>
</dbReference>
<dbReference type="SUPFAM" id="SSF53098">
    <property type="entry name" value="Ribonuclease H-like"/>
    <property type="match status" value="1"/>
</dbReference>
<dbReference type="EMBL" id="JBDFQZ010000008">
    <property type="protein sequence ID" value="KAK9697146.1"/>
    <property type="molecule type" value="Genomic_DNA"/>
</dbReference>
<dbReference type="InterPro" id="IPR008906">
    <property type="entry name" value="HATC_C_dom"/>
</dbReference>
<feature type="domain" description="hAT-like transposase RNase-H fold" evidence="5">
    <location>
        <begin position="495"/>
        <end position="595"/>
    </location>
</feature>